<comment type="function">
    <text evidence="12">Catalyzes the attachment of alanine to tRNA(Ala) in a two-step reaction: alanine is first activated by ATP to form Ala-AMP and then transferred to the acceptor end of tRNA(Ala). Also edits incorrectly charged Ser-tRNA(Ala) and Gly-tRNA(Ala) via its editing domain.</text>
</comment>
<dbReference type="NCBIfam" id="TIGR00344">
    <property type="entry name" value="alaS"/>
    <property type="match status" value="1"/>
</dbReference>
<dbReference type="Gene3D" id="2.40.30.130">
    <property type="match status" value="1"/>
</dbReference>
<sequence>MNDEEYNIEYFKEKELIRKKCENCGTYYWTRDNDRKTCGDAPCDFYSFIGEPIFKERSVEQIRESFLSFFESHGHKRLKRYPVVARWRDDIYLNIASISNFQPFVTAGKVPPPANPLVISQPCIRLEDLESIGKTGRHLTAFEMMGHHAFNKRGEEREETGEIYWKNDTVRYCDEYLRQLGVDMDGVTYKEAPWVGGGNAGPCLEVITSGLELATLVFMDLKLSPQGQIHIKGQRYDKMDTYIVDTGYGLERFVWASKGSPTVYDAIFPDMIKELLNAAGIVHPLETHHEIIMQNARLSGAMGRREIAKRFGISSQELKNILGPIESVYAVSDHTKCLAFMLADGIVPSNAKEGYLARLVLRRAFRMLKSLDIAIPLEELVLKQIKTLKNSFPELEESVDRIVEIVTLEKRRYDETLLKGERIVKQLAKQSKSKAQKIDHDRLINLYDTHGLPPEFVSEVASTQGVAVDIPENFYSLVASMHGEEQKTALEPLLDGLKEKTQSIPATLKMYYEEPSALEFDAVVLDSFDDFVILDKTLFFPEGGGQPADTGFLTLEGENRTLKVQDVQEVEGVILHKIENGGGISNGTVVSGHVDAERRIAHTRHHSATHIVVCAARNVLGSHVWQAGAQKGEKRARIDVTHFKRISDAERREIELLANRMVMGDKEIRARFEDRKEAEQKYKFQIYQGGVPPGKAIRIVRIGEDEDVQACAGTHCAKTGEVGPIKILRTERIQDGIVRIEYSAGEAAVVAVQAQEELIKVAAATLKVPPEKLPHTVERFFEEWKQLKKENERLRGEIATLQIGLLKDHAKDVSGVRVIAEVLPDADTKEMMKIASQLTEDGFLTLLISESGKRASVVSSVPKHLKAEISASELVKRVCEVLGGSGGGKAEIAQGGGEKVEKVEEAMVAGIKLIQDVQK</sequence>
<feature type="domain" description="Alanyl-transfer RNA synthetases family profile" evidence="13">
    <location>
        <begin position="57"/>
        <end position="754"/>
    </location>
</feature>
<dbReference type="Gene3D" id="3.30.54.20">
    <property type="match status" value="1"/>
</dbReference>
<dbReference type="Gene3D" id="3.30.980.10">
    <property type="entry name" value="Threonyl-trna Synthetase, Chain A, domain 2"/>
    <property type="match status" value="1"/>
</dbReference>
<dbReference type="EMBL" id="MT631588">
    <property type="protein sequence ID" value="QNO54645.1"/>
    <property type="molecule type" value="Genomic_DNA"/>
</dbReference>
<dbReference type="Pfam" id="PF02272">
    <property type="entry name" value="DHHA1"/>
    <property type="match status" value="1"/>
</dbReference>
<keyword evidence="5 12" id="KW-0479">Metal-binding</keyword>
<dbReference type="GO" id="GO:0002161">
    <property type="term" value="F:aminoacyl-tRNA deacylase activity"/>
    <property type="evidence" value="ECO:0007669"/>
    <property type="project" value="TreeGrafter"/>
</dbReference>
<evidence type="ECO:0000256" key="8">
    <source>
        <dbReference type="ARBA" id="ARBA00022840"/>
    </source>
</evidence>
<dbReference type="InterPro" id="IPR050058">
    <property type="entry name" value="Ala-tRNA_ligase"/>
</dbReference>
<evidence type="ECO:0000256" key="6">
    <source>
        <dbReference type="ARBA" id="ARBA00022741"/>
    </source>
</evidence>
<dbReference type="GO" id="GO:0000049">
    <property type="term" value="F:tRNA binding"/>
    <property type="evidence" value="ECO:0007669"/>
    <property type="project" value="UniProtKB-KW"/>
</dbReference>
<dbReference type="FunFam" id="3.10.310.40:FF:000001">
    <property type="entry name" value="Alanine--tRNA ligase"/>
    <property type="match status" value="1"/>
</dbReference>
<dbReference type="Pfam" id="PF07973">
    <property type="entry name" value="tRNA_SAD"/>
    <property type="match status" value="1"/>
</dbReference>
<evidence type="ECO:0000256" key="9">
    <source>
        <dbReference type="ARBA" id="ARBA00022884"/>
    </source>
</evidence>
<dbReference type="InterPro" id="IPR018164">
    <property type="entry name" value="Ala-tRNA-synth_IIc_N"/>
</dbReference>
<evidence type="ECO:0000259" key="13">
    <source>
        <dbReference type="PROSITE" id="PS50860"/>
    </source>
</evidence>
<dbReference type="SUPFAM" id="SSF55186">
    <property type="entry name" value="ThrRS/AlaRS common domain"/>
    <property type="match status" value="1"/>
</dbReference>
<keyword evidence="4 12" id="KW-0436">Ligase</keyword>
<dbReference type="GO" id="GO:0006419">
    <property type="term" value="P:alanyl-tRNA aminoacylation"/>
    <property type="evidence" value="ECO:0007669"/>
    <property type="project" value="UniProtKB-UniRule"/>
</dbReference>
<organism evidence="14">
    <name type="scientific">Candidatus Methanophaga sp. ANME-1 ERB7</name>
    <dbReference type="NCBI Taxonomy" id="2759913"/>
    <lineage>
        <taxon>Archaea</taxon>
        <taxon>Methanobacteriati</taxon>
        <taxon>Methanobacteriota</taxon>
        <taxon>Stenosarchaea group</taxon>
        <taxon>Methanomicrobia</taxon>
        <taxon>Candidatus Methanophagales</taxon>
        <taxon>Candidatus Methanophagaceae</taxon>
        <taxon>Candidatus Methanophaga</taxon>
    </lineage>
</organism>
<protein>
    <recommendedName>
        <fullName evidence="12">Alanine--tRNA ligase</fullName>
        <ecNumber evidence="12">6.1.1.7</ecNumber>
    </recommendedName>
    <alternativeName>
        <fullName evidence="12">Alanyl-tRNA synthetase</fullName>
        <shortName evidence="12">AlaRS</shortName>
    </alternativeName>
</protein>
<dbReference type="PROSITE" id="PS50860">
    <property type="entry name" value="AA_TRNA_LIGASE_II_ALA"/>
    <property type="match status" value="1"/>
</dbReference>
<dbReference type="SUPFAM" id="SSF55681">
    <property type="entry name" value="Class II aaRS and biotin synthetases"/>
    <property type="match status" value="1"/>
</dbReference>
<dbReference type="CDD" id="cd00673">
    <property type="entry name" value="AlaRS_core"/>
    <property type="match status" value="1"/>
</dbReference>
<dbReference type="GO" id="GO:0005737">
    <property type="term" value="C:cytoplasm"/>
    <property type="evidence" value="ECO:0007669"/>
    <property type="project" value="UniProtKB-SubCell"/>
</dbReference>
<dbReference type="Gene3D" id="3.10.310.40">
    <property type="match status" value="1"/>
</dbReference>
<evidence type="ECO:0000256" key="5">
    <source>
        <dbReference type="ARBA" id="ARBA00022723"/>
    </source>
</evidence>
<comment type="domain">
    <text evidence="12">Consists of three domains; the N-terminal catalytic domain, the editing domain and the C-terminal C-Ala domain. The editing domain removes incorrectly charged amino acids, while the C-Ala domain, along with tRNA(Ala), serves as a bridge to cooperatively bring together the editing and aminoacylation centers thus stimulating deacylation of misacylated tRNAs.</text>
</comment>
<keyword evidence="7 12" id="KW-0862">Zinc</keyword>
<evidence type="ECO:0000256" key="10">
    <source>
        <dbReference type="ARBA" id="ARBA00022917"/>
    </source>
</evidence>
<comment type="similarity">
    <text evidence="1 12">Belongs to the class-II aminoacyl-tRNA synthetase family.</text>
</comment>
<reference evidence="14" key="1">
    <citation type="submission" date="2020-06" db="EMBL/GenBank/DDBJ databases">
        <title>Unique genomic features of the anaerobic methanotrophic archaea.</title>
        <authorList>
            <person name="Chadwick G.L."/>
            <person name="Skennerton C.T."/>
            <person name="Laso-Perez R."/>
            <person name="Leu A.O."/>
            <person name="Speth D.R."/>
            <person name="Yu H."/>
            <person name="Morgan-Lang C."/>
            <person name="Hatzenpichler R."/>
            <person name="Goudeau D."/>
            <person name="Malmstrom R."/>
            <person name="Brazelton W.J."/>
            <person name="Woyke T."/>
            <person name="Hallam S.J."/>
            <person name="Tyson G.W."/>
            <person name="Wegener G."/>
            <person name="Boetius A."/>
            <person name="Orphan V."/>
        </authorList>
    </citation>
    <scope>NUCLEOTIDE SEQUENCE</scope>
</reference>
<gene>
    <name evidence="12 14" type="primary">alaS</name>
    <name evidence="14" type="ORF">GNACHGJL_00027</name>
</gene>
<feature type="binding site" evidence="12">
    <location>
        <position position="711"/>
    </location>
    <ligand>
        <name>Zn(2+)</name>
        <dbReference type="ChEBI" id="CHEBI:29105"/>
    </ligand>
</feature>
<name>A0A7G9Z311_9EURY</name>
<dbReference type="FunFam" id="3.30.930.10:FF:000056">
    <property type="entry name" value="Alanine--tRNA ligase"/>
    <property type="match status" value="1"/>
</dbReference>
<dbReference type="PANTHER" id="PTHR11777">
    <property type="entry name" value="ALANYL-TRNA SYNTHETASE"/>
    <property type="match status" value="1"/>
</dbReference>
<dbReference type="AlphaFoldDB" id="A0A7G9Z311"/>
<keyword evidence="2 12" id="KW-0963">Cytoplasm</keyword>
<proteinExistence type="inferred from homology"/>
<dbReference type="GO" id="GO:0008270">
    <property type="term" value="F:zinc ion binding"/>
    <property type="evidence" value="ECO:0007669"/>
    <property type="project" value="UniProtKB-UniRule"/>
</dbReference>
<dbReference type="InterPro" id="IPR018165">
    <property type="entry name" value="Ala-tRNA-synth_IIc_core"/>
</dbReference>
<dbReference type="NCBIfam" id="TIGR03683">
    <property type="entry name" value="A-tRNA_syn_arch"/>
    <property type="match status" value="1"/>
</dbReference>
<dbReference type="HAMAP" id="MF_00036_A">
    <property type="entry name" value="Ala_tRNA_synth_A"/>
    <property type="match status" value="1"/>
</dbReference>
<keyword evidence="10 12" id="KW-0648">Protein biosynthesis</keyword>
<feature type="binding site" evidence="12">
    <location>
        <position position="610"/>
    </location>
    <ligand>
        <name>Zn(2+)</name>
        <dbReference type="ChEBI" id="CHEBI:29105"/>
    </ligand>
</feature>
<evidence type="ECO:0000256" key="7">
    <source>
        <dbReference type="ARBA" id="ARBA00022833"/>
    </source>
</evidence>
<evidence type="ECO:0000256" key="2">
    <source>
        <dbReference type="ARBA" id="ARBA00022490"/>
    </source>
</evidence>
<evidence type="ECO:0000256" key="12">
    <source>
        <dbReference type="HAMAP-Rule" id="MF_00036"/>
    </source>
</evidence>
<dbReference type="InterPro" id="IPR018163">
    <property type="entry name" value="Thr/Ala-tRNA-synth_IIc_edit"/>
</dbReference>
<keyword evidence="9 12" id="KW-0694">RNA-binding</keyword>
<dbReference type="InterPro" id="IPR003156">
    <property type="entry name" value="DHHA1_dom"/>
</dbReference>
<dbReference type="InterPro" id="IPR012947">
    <property type="entry name" value="tRNA_SAD"/>
</dbReference>
<dbReference type="PANTHER" id="PTHR11777:SF9">
    <property type="entry name" value="ALANINE--TRNA LIGASE, CYTOPLASMIC"/>
    <property type="match status" value="1"/>
</dbReference>
<dbReference type="SUPFAM" id="SSF101353">
    <property type="entry name" value="Putative anticodon-binding domain of alanyl-tRNA synthetase (AlaRS)"/>
    <property type="match status" value="1"/>
</dbReference>
<evidence type="ECO:0000256" key="3">
    <source>
        <dbReference type="ARBA" id="ARBA00022555"/>
    </source>
</evidence>
<keyword evidence="8 12" id="KW-0067">ATP-binding</keyword>
<dbReference type="PRINTS" id="PR00980">
    <property type="entry name" value="TRNASYNTHALA"/>
</dbReference>
<dbReference type="InterPro" id="IPR002318">
    <property type="entry name" value="Ala-tRNA-lgiase_IIc"/>
</dbReference>
<dbReference type="GO" id="GO:0004813">
    <property type="term" value="F:alanine-tRNA ligase activity"/>
    <property type="evidence" value="ECO:0007669"/>
    <property type="project" value="UniProtKB-UniRule"/>
</dbReference>
<dbReference type="Gene3D" id="3.30.930.10">
    <property type="entry name" value="Bira Bifunctional Protein, Domain 2"/>
    <property type="match status" value="1"/>
</dbReference>
<dbReference type="InterPro" id="IPR018162">
    <property type="entry name" value="Ala-tRNA-ligase_IIc_anticod-bd"/>
</dbReference>
<dbReference type="InterPro" id="IPR045864">
    <property type="entry name" value="aa-tRNA-synth_II/BPL/LPL"/>
</dbReference>
<keyword evidence="11 12" id="KW-0030">Aminoacyl-tRNA synthetase</keyword>
<evidence type="ECO:0000256" key="11">
    <source>
        <dbReference type="ARBA" id="ARBA00023146"/>
    </source>
</evidence>
<dbReference type="GO" id="GO:0005524">
    <property type="term" value="F:ATP binding"/>
    <property type="evidence" value="ECO:0007669"/>
    <property type="project" value="UniProtKB-UniRule"/>
</dbReference>
<accession>A0A7G9Z311</accession>
<comment type="catalytic activity">
    <reaction evidence="12">
        <text>tRNA(Ala) + L-alanine + ATP = L-alanyl-tRNA(Ala) + AMP + diphosphate</text>
        <dbReference type="Rhea" id="RHEA:12540"/>
        <dbReference type="Rhea" id="RHEA-COMP:9657"/>
        <dbReference type="Rhea" id="RHEA-COMP:9923"/>
        <dbReference type="ChEBI" id="CHEBI:30616"/>
        <dbReference type="ChEBI" id="CHEBI:33019"/>
        <dbReference type="ChEBI" id="CHEBI:57972"/>
        <dbReference type="ChEBI" id="CHEBI:78442"/>
        <dbReference type="ChEBI" id="CHEBI:78497"/>
        <dbReference type="ChEBI" id="CHEBI:456215"/>
        <dbReference type="EC" id="6.1.1.7"/>
    </reaction>
</comment>
<comment type="subcellular location">
    <subcellularLocation>
        <location evidence="12">Cytoplasm</location>
    </subcellularLocation>
</comment>
<dbReference type="SUPFAM" id="SSF50447">
    <property type="entry name" value="Translation proteins"/>
    <property type="match status" value="1"/>
</dbReference>
<evidence type="ECO:0000313" key="14">
    <source>
        <dbReference type="EMBL" id="QNO54645.1"/>
    </source>
</evidence>
<feature type="binding site" evidence="12">
    <location>
        <position position="606"/>
    </location>
    <ligand>
        <name>Zn(2+)</name>
        <dbReference type="ChEBI" id="CHEBI:29105"/>
    </ligand>
</feature>
<dbReference type="Gene3D" id="6.10.250.550">
    <property type="match status" value="1"/>
</dbReference>
<dbReference type="InterPro" id="IPR022429">
    <property type="entry name" value="Ala-tRNA_lgiase_arc"/>
</dbReference>
<dbReference type="SMART" id="SM00863">
    <property type="entry name" value="tRNA_SAD"/>
    <property type="match status" value="1"/>
</dbReference>
<dbReference type="EC" id="6.1.1.7" evidence="12"/>
<dbReference type="InterPro" id="IPR009000">
    <property type="entry name" value="Transl_B-barrel_sf"/>
</dbReference>
<evidence type="ECO:0000256" key="4">
    <source>
        <dbReference type="ARBA" id="ARBA00022598"/>
    </source>
</evidence>
<feature type="binding site" evidence="12">
    <location>
        <position position="715"/>
    </location>
    <ligand>
        <name>Zn(2+)</name>
        <dbReference type="ChEBI" id="CHEBI:29105"/>
    </ligand>
</feature>
<comment type="cofactor">
    <cofactor evidence="12">
        <name>Zn(2+)</name>
        <dbReference type="ChEBI" id="CHEBI:29105"/>
    </cofactor>
    <text evidence="12">Binds 1 zinc ion per subunit.</text>
</comment>
<keyword evidence="6 12" id="KW-0547">Nucleotide-binding</keyword>
<evidence type="ECO:0000256" key="1">
    <source>
        <dbReference type="ARBA" id="ARBA00008226"/>
    </source>
</evidence>
<keyword evidence="3 12" id="KW-0820">tRNA-binding</keyword>
<dbReference type="Pfam" id="PF01411">
    <property type="entry name" value="tRNA-synt_2c"/>
    <property type="match status" value="1"/>
</dbReference>